<evidence type="ECO:0000259" key="2">
    <source>
        <dbReference type="Pfam" id="PF20013"/>
    </source>
</evidence>
<keyword evidence="6" id="KW-1185">Reference proteome</keyword>
<feature type="domain" description="GTPase-associated protein 1 N-terminal" evidence="2">
    <location>
        <begin position="18"/>
        <end position="151"/>
    </location>
</feature>
<reference evidence="5 6" key="1">
    <citation type="submission" date="2021-10" db="EMBL/GenBank/DDBJ databases">
        <title>Streptomyces gossypii sp. nov., isolated from soil collected from cotton field.</title>
        <authorList>
            <person name="Ge X."/>
            <person name="Chen X."/>
            <person name="Liu W."/>
        </authorList>
    </citation>
    <scope>NUCLEOTIDE SEQUENCE [LARGE SCALE GENOMIC DNA]</scope>
    <source>
        <strain evidence="5 6">N2-109</strain>
    </source>
</reference>
<evidence type="ECO:0000313" key="6">
    <source>
        <dbReference type="Proteomes" id="UP001156389"/>
    </source>
</evidence>
<dbReference type="InterPro" id="IPR045401">
    <property type="entry name" value="GAP1-M"/>
</dbReference>
<evidence type="ECO:0000256" key="1">
    <source>
        <dbReference type="SAM" id="MobiDB-lite"/>
    </source>
</evidence>
<evidence type="ECO:0000259" key="3">
    <source>
        <dbReference type="Pfam" id="PF20014"/>
    </source>
</evidence>
<dbReference type="Pfam" id="PF20052">
    <property type="entry name" value="GAP1-C"/>
    <property type="match status" value="1"/>
</dbReference>
<accession>A0ABT2JUL4</accession>
<comment type="caution">
    <text evidence="5">The sequence shown here is derived from an EMBL/GenBank/DDBJ whole genome shotgun (WGS) entry which is preliminary data.</text>
</comment>
<protein>
    <submittedName>
        <fullName evidence="5">Uncharacterized protein</fullName>
    </submittedName>
</protein>
<evidence type="ECO:0000259" key="4">
    <source>
        <dbReference type="Pfam" id="PF20052"/>
    </source>
</evidence>
<dbReference type="Proteomes" id="UP001156389">
    <property type="component" value="Unassembled WGS sequence"/>
</dbReference>
<dbReference type="Pfam" id="PF20014">
    <property type="entry name" value="GAP1-M"/>
    <property type="match status" value="1"/>
</dbReference>
<feature type="domain" description="GTPase-associated protein 1-like C-terminal" evidence="4">
    <location>
        <begin position="295"/>
        <end position="794"/>
    </location>
</feature>
<dbReference type="InterPro" id="IPR045402">
    <property type="entry name" value="GAP1-N2"/>
</dbReference>
<evidence type="ECO:0000313" key="5">
    <source>
        <dbReference type="EMBL" id="MCT2591584.1"/>
    </source>
</evidence>
<dbReference type="InterPro" id="IPR049532">
    <property type="entry name" value="GAP1-like_C"/>
</dbReference>
<feature type="compositionally biased region" description="Basic and acidic residues" evidence="1">
    <location>
        <begin position="818"/>
        <end position="836"/>
    </location>
</feature>
<feature type="domain" description="GTPase-associated protein 1 middle" evidence="3">
    <location>
        <begin position="165"/>
        <end position="266"/>
    </location>
</feature>
<organism evidence="5 6">
    <name type="scientific">Streptomyces gossypii</name>
    <dbReference type="NCBI Taxonomy" id="2883101"/>
    <lineage>
        <taxon>Bacteria</taxon>
        <taxon>Bacillati</taxon>
        <taxon>Actinomycetota</taxon>
        <taxon>Actinomycetes</taxon>
        <taxon>Kitasatosporales</taxon>
        <taxon>Streptomycetaceae</taxon>
        <taxon>Streptomyces</taxon>
    </lineage>
</organism>
<dbReference type="Pfam" id="PF20013">
    <property type="entry name" value="GAP1-N2"/>
    <property type="match status" value="1"/>
</dbReference>
<sequence>MTGDGSAPPRLPEDGAQFQQLYYTSCERGLSGFSGFQFNAVSTGVAAETMHTVEALAGYDPPRSLVESDTPDQLARCPVNLCYVPLGKGATALCVQYVGRDSARRFGNYFAHALHTDDFGAASSGMLGIELWGSPVWTSTVAPDTEIPVLQSAPPRGPLNPRTVQAFLRGHPHADQLTQLLAAVLAALTEEDQPSVVLVDSSTDRIAHWFAAVCYLLPPPLARQLSFSTYLFRPGLSRLHLIGTVPEAEAGFGPDDEGSYLVFDFAEGDFPSLVYTHYLVRLLVRIGVGSIRSVWAWTRDYTHGHERDPGDWHAPVAAAATEGGVALDGVDVEAVIEWLGRADHLGPLRAKVARGIDESHQTLDDGALAKLSAAALAGGAPDLHQRLEGRLHASRMRAYMTGAGDAVEPVPVTDPEQREHATAHWRRLLGQAEDVRQGVRLLLWADRAGLDPPKPLLADQAGQLARELLSSASTRSAGAGFRREVEHLLARLPEFRSALVEGLAELVARRGGQEQLFSQFPSHLLDERDLEDRPRLLEHYWMAQAERKPGRTVELLFKILAVRGQETPDADLLRALWRKPLWPHRDAVEIAERLPTDRVLAPAVDEWFDGAVKQPIADEQGLKDCLLLCELLDSPGRYAWLRPVTQECVTATLTLDGLLRDAPDATSLARGFAIPATETWAPPRALKQFRLVNALLERPAQVHHIPAMVVGFGDRTRGAYLSALQRLTVRRHTIDDVLLSHVAGVTLVSSLGPLPQAHADIRAAILAHALDNWRSRDTRRLAQLVRPYAPLLAERIFEHGEQRLSSYGKFVRRITGRGPRDGDRDDYRGTGPDTRR</sequence>
<dbReference type="EMBL" id="JAJAGO010000007">
    <property type="protein sequence ID" value="MCT2591584.1"/>
    <property type="molecule type" value="Genomic_DNA"/>
</dbReference>
<gene>
    <name evidence="5" type="ORF">LHJ74_17045</name>
</gene>
<proteinExistence type="predicted"/>
<feature type="region of interest" description="Disordered" evidence="1">
    <location>
        <begin position="815"/>
        <end position="836"/>
    </location>
</feature>
<name>A0ABT2JUL4_9ACTN</name>
<dbReference type="RefSeq" id="WP_260218899.1">
    <property type="nucleotide sequence ID" value="NZ_JAJAGO010000007.1"/>
</dbReference>